<dbReference type="Gene3D" id="1.10.3720.10">
    <property type="entry name" value="MetI-like"/>
    <property type="match status" value="1"/>
</dbReference>
<dbReference type="InterPro" id="IPR010065">
    <property type="entry name" value="AA_ABC_transptr_permease_3TM"/>
</dbReference>
<dbReference type="PROSITE" id="PS50928">
    <property type="entry name" value="ABC_TM1"/>
    <property type="match status" value="1"/>
</dbReference>
<dbReference type="InterPro" id="IPR035906">
    <property type="entry name" value="MetI-like_sf"/>
</dbReference>
<evidence type="ECO:0000313" key="13">
    <source>
        <dbReference type="EMBL" id="KMK14134.1"/>
    </source>
</evidence>
<dbReference type="Proteomes" id="UP001236270">
    <property type="component" value="Unassembled WGS sequence"/>
</dbReference>
<dbReference type="PANTHER" id="PTHR30614">
    <property type="entry name" value="MEMBRANE COMPONENT OF AMINO ACID ABC TRANSPORTER"/>
    <property type="match status" value="1"/>
</dbReference>
<reference evidence="14" key="2">
    <citation type="submission" date="2023-08" db="EMBL/GenBank/DDBJ databases">
        <title>WGS of pathogenic bacterial species, Los Angeles County Public Health Laboratories.</title>
        <authorList>
            <person name="Garrigues J.M."/>
            <person name="Green N.M."/>
        </authorList>
    </citation>
    <scope>NUCLEOTIDE SEQUENCE</scope>
    <source>
        <strain evidence="14">LACPHL-BACT-2023-00068</strain>
    </source>
</reference>
<evidence type="ECO:0000256" key="2">
    <source>
        <dbReference type="ARBA" id="ARBA00010072"/>
    </source>
</evidence>
<comment type="similarity">
    <text evidence="2">Belongs to the binding-protein-dependent transport system permease family. HisMQ subfamily.</text>
</comment>
<dbReference type="PATRIC" id="fig|61647.13.peg.5114"/>
<keyword evidence="4" id="KW-1003">Cell membrane</keyword>
<proteinExistence type="inferred from homology"/>
<feature type="transmembrane region" description="Helical" evidence="10">
    <location>
        <begin position="49"/>
        <end position="70"/>
    </location>
</feature>
<dbReference type="STRING" id="61647.LG71_22125"/>
<evidence type="ECO:0000256" key="10">
    <source>
        <dbReference type="RuleBase" id="RU363032"/>
    </source>
</evidence>
<dbReference type="CDD" id="cd06261">
    <property type="entry name" value="TM_PBP2"/>
    <property type="match status" value="1"/>
</dbReference>
<feature type="transmembrane region" description="Helical" evidence="10">
    <location>
        <begin position="12"/>
        <end position="37"/>
    </location>
</feature>
<evidence type="ECO:0000313" key="12">
    <source>
        <dbReference type="EMBL" id="EML1470605.1"/>
    </source>
</evidence>
<dbReference type="Proteomes" id="UP000036196">
    <property type="component" value="Unassembled WGS sequence"/>
</dbReference>
<evidence type="ECO:0000256" key="5">
    <source>
        <dbReference type="ARBA" id="ARBA00022519"/>
    </source>
</evidence>
<dbReference type="Pfam" id="PF00528">
    <property type="entry name" value="BPD_transp_1"/>
    <property type="match status" value="1"/>
</dbReference>
<evidence type="ECO:0000313" key="14">
    <source>
        <dbReference type="EMBL" id="MDQ2308119.1"/>
    </source>
</evidence>
<dbReference type="GO" id="GO:0015184">
    <property type="term" value="F:L-cystine transmembrane transporter activity"/>
    <property type="evidence" value="ECO:0007669"/>
    <property type="project" value="TreeGrafter"/>
</dbReference>
<reference evidence="13 15" key="1">
    <citation type="submission" date="2015-05" db="EMBL/GenBank/DDBJ databases">
        <title>Genome sequences of Pluralibacter gergoviae.</title>
        <authorList>
            <person name="Greninger A.L."/>
            <person name="Miller S."/>
        </authorList>
    </citation>
    <scope>NUCLEOTIDE SEQUENCE [LARGE SCALE GENOMIC DNA]</scope>
    <source>
        <strain evidence="13 15">JS81F13</strain>
    </source>
</reference>
<evidence type="ECO:0000256" key="4">
    <source>
        <dbReference type="ARBA" id="ARBA00022475"/>
    </source>
</evidence>
<reference evidence="12" key="3">
    <citation type="submission" date="2024-02" db="EMBL/GenBank/DDBJ databases">
        <authorList>
            <consortium name="Clinical and Environmental Microbiology Branch: Whole genome sequencing antimicrobial resistance pathogens in the healthcare setting"/>
        </authorList>
    </citation>
    <scope>NUCLEOTIDE SEQUENCE</scope>
    <source>
        <strain evidence="12">2021DK-00143</strain>
    </source>
</reference>
<dbReference type="GeneID" id="61383949"/>
<dbReference type="RefSeq" id="WP_043085364.1">
    <property type="nucleotide sequence ID" value="NZ_CACVCI010000001.1"/>
</dbReference>
<dbReference type="KEGG" id="pge:LG71_22125"/>
<name>A0A089PU28_PLUGE</name>
<evidence type="ECO:0000256" key="3">
    <source>
        <dbReference type="ARBA" id="ARBA00022448"/>
    </source>
</evidence>
<dbReference type="SUPFAM" id="SSF161098">
    <property type="entry name" value="MetI-like"/>
    <property type="match status" value="1"/>
</dbReference>
<organism evidence="13 15">
    <name type="scientific">Pluralibacter gergoviae</name>
    <name type="common">Enterobacter gergoviae</name>
    <dbReference type="NCBI Taxonomy" id="61647"/>
    <lineage>
        <taxon>Bacteria</taxon>
        <taxon>Pseudomonadati</taxon>
        <taxon>Pseudomonadota</taxon>
        <taxon>Gammaproteobacteria</taxon>
        <taxon>Enterobacterales</taxon>
        <taxon>Enterobacteriaceae</taxon>
        <taxon>Pluralibacter</taxon>
    </lineage>
</organism>
<keyword evidence="8 10" id="KW-1133">Transmembrane helix</keyword>
<keyword evidence="9 10" id="KW-0472">Membrane</keyword>
<evidence type="ECO:0000313" key="15">
    <source>
        <dbReference type="Proteomes" id="UP000036196"/>
    </source>
</evidence>
<keyword evidence="7" id="KW-0029">Amino-acid transport</keyword>
<gene>
    <name evidence="13" type="ORF">ABW06_09705</name>
    <name evidence="12" type="ORF">QEG54_001300</name>
    <name evidence="14" type="ORF">RBJ30_03240</name>
</gene>
<sequence length="215" mass="23745">MDLIAWQLLIEGAWTTLWISAIAIAFGVVIGLLIALVRMLKIPVIDQILVVYISLARATPLVTLVLFLFLSLPTMGINLDKTAAAIAALTLNTSAFNAEIWRNAFRNFPKGQREAAVSVGMGRWAWFRYIMLPQMWIESLPALVNEMSFLIKGSPAIAVIGVVDLTRVTNRISSVTYEPLSPILAAGLLYVIIVGLLLKLQGLAERKAKRLMRQE</sequence>
<comment type="caution">
    <text evidence="13">The sequence shown here is derived from an EMBL/GenBank/DDBJ whole genome shotgun (WGS) entry which is preliminary data.</text>
</comment>
<dbReference type="NCBIfam" id="TIGR01726">
    <property type="entry name" value="HEQRo_perm_3TM"/>
    <property type="match status" value="1"/>
</dbReference>
<dbReference type="PANTHER" id="PTHR30614:SF0">
    <property type="entry name" value="L-CYSTINE TRANSPORT SYSTEM PERMEASE PROTEIN TCYL"/>
    <property type="match status" value="1"/>
</dbReference>
<evidence type="ECO:0000256" key="6">
    <source>
        <dbReference type="ARBA" id="ARBA00022692"/>
    </source>
</evidence>
<dbReference type="InterPro" id="IPR000515">
    <property type="entry name" value="MetI-like"/>
</dbReference>
<keyword evidence="3 10" id="KW-0813">Transport</keyword>
<evidence type="ECO:0000259" key="11">
    <source>
        <dbReference type="PROSITE" id="PS50928"/>
    </source>
</evidence>
<protein>
    <submittedName>
        <fullName evidence="12 13">ABC transporter permease</fullName>
    </submittedName>
</protein>
<keyword evidence="15" id="KW-1185">Reference proteome</keyword>
<feature type="domain" description="ABC transmembrane type-1" evidence="11">
    <location>
        <begin position="13"/>
        <end position="201"/>
    </location>
</feature>
<feature type="transmembrane region" description="Helical" evidence="10">
    <location>
        <begin position="183"/>
        <end position="204"/>
    </location>
</feature>
<dbReference type="AlphaFoldDB" id="A0A089PU28"/>
<dbReference type="InterPro" id="IPR043429">
    <property type="entry name" value="ArtM/GltK/GlnP/TcyL/YhdX-like"/>
</dbReference>
<evidence type="ECO:0000256" key="8">
    <source>
        <dbReference type="ARBA" id="ARBA00022989"/>
    </source>
</evidence>
<dbReference type="EMBL" id="JAVDNV010000002">
    <property type="protein sequence ID" value="MDQ2308119.1"/>
    <property type="molecule type" value="Genomic_DNA"/>
</dbReference>
<keyword evidence="5" id="KW-0997">Cell inner membrane</keyword>
<accession>A0A089PU28</accession>
<comment type="subcellular location">
    <subcellularLocation>
        <location evidence="1">Cell inner membrane</location>
        <topology evidence="1">Multi-pass membrane protein</topology>
    </subcellularLocation>
    <subcellularLocation>
        <location evidence="10">Cell membrane</location>
        <topology evidence="10">Multi-pass membrane protein</topology>
    </subcellularLocation>
</comment>
<evidence type="ECO:0000256" key="7">
    <source>
        <dbReference type="ARBA" id="ARBA00022970"/>
    </source>
</evidence>
<dbReference type="GO" id="GO:0043190">
    <property type="term" value="C:ATP-binding cassette (ABC) transporter complex"/>
    <property type="evidence" value="ECO:0007669"/>
    <property type="project" value="InterPro"/>
</dbReference>
<evidence type="ECO:0000256" key="9">
    <source>
        <dbReference type="ARBA" id="ARBA00023136"/>
    </source>
</evidence>
<evidence type="ECO:0000256" key="1">
    <source>
        <dbReference type="ARBA" id="ARBA00004429"/>
    </source>
</evidence>
<dbReference type="OrthoDB" id="7026155at2"/>
<dbReference type="eggNOG" id="COG0765">
    <property type="taxonomic scope" value="Bacteria"/>
</dbReference>
<dbReference type="EMBL" id="LDZF01000008">
    <property type="protein sequence ID" value="KMK14134.1"/>
    <property type="molecule type" value="Genomic_DNA"/>
</dbReference>
<keyword evidence="6 10" id="KW-0812">Transmembrane</keyword>
<dbReference type="EMBL" id="ABLOKC030000005">
    <property type="protein sequence ID" value="EML1470605.1"/>
    <property type="molecule type" value="Genomic_DNA"/>
</dbReference>